<evidence type="ECO:0000313" key="2">
    <source>
        <dbReference type="Proteomes" id="UP000250870"/>
    </source>
</evidence>
<reference evidence="1 2" key="1">
    <citation type="journal article" date="2018" name="Int. J. Syst. Evol. Microbiol.">
        <title>Whole-genome-based revisit of Photorhabdus phylogeny: proposal for the elevation of most Photorhabdus subspecies to the species level and description of one novel species Photorhabdus bodei sp. nov., and one novel subspecies Photorhabdus laumondii subsp. clarkei subsp. nov.</title>
        <authorList>
            <person name="Machado R.A.R."/>
            <person name="Wuthrich D."/>
            <person name="Kuhnert P."/>
            <person name="Arce C.C.M."/>
            <person name="Thonen L."/>
            <person name="Ruiz C."/>
            <person name="Zhang X."/>
            <person name="Robert C.A.M."/>
            <person name="Karimi J."/>
            <person name="Kamali S."/>
            <person name="Ma J."/>
            <person name="Bruggmann R."/>
            <person name="Erb M."/>
        </authorList>
    </citation>
    <scope>NUCLEOTIDE SEQUENCE [LARGE SCALE GENOMIC DNA]</scope>
    <source>
        <strain evidence="1 2">BOJ-47</strain>
    </source>
</reference>
<accession>A0A329V9I5</accession>
<organism evidence="1 2">
    <name type="scientific">Photorhabdus laumondii subsp. clarkei</name>
    <dbReference type="NCBI Taxonomy" id="2029685"/>
    <lineage>
        <taxon>Bacteria</taxon>
        <taxon>Pseudomonadati</taxon>
        <taxon>Pseudomonadota</taxon>
        <taxon>Gammaproteobacteria</taxon>
        <taxon>Enterobacterales</taxon>
        <taxon>Morganellaceae</taxon>
        <taxon>Photorhabdus</taxon>
    </lineage>
</organism>
<comment type="caution">
    <text evidence="1">The sequence shown here is derived from an EMBL/GenBank/DDBJ whole genome shotgun (WGS) entry which is preliminary data.</text>
</comment>
<proteinExistence type="predicted"/>
<sequence>MFGIEDKYLQFRDLNKFLLKPAIKKLNQKSNLRWS</sequence>
<evidence type="ECO:0000313" key="1">
    <source>
        <dbReference type="EMBL" id="RAW82874.1"/>
    </source>
</evidence>
<dbReference type="EMBL" id="NSCI01000053">
    <property type="protein sequence ID" value="RAW82874.1"/>
    <property type="molecule type" value="Genomic_DNA"/>
</dbReference>
<name>A0A329V9I5_9GAMM</name>
<dbReference type="InterPro" id="IPR036390">
    <property type="entry name" value="WH_DNA-bd_sf"/>
</dbReference>
<protein>
    <submittedName>
        <fullName evidence="1">Uncharacterized protein</fullName>
    </submittedName>
</protein>
<dbReference type="AlphaFoldDB" id="A0A329V9I5"/>
<gene>
    <name evidence="1" type="ORF">CKY01_21750</name>
</gene>
<dbReference type="Proteomes" id="UP000250870">
    <property type="component" value="Unassembled WGS sequence"/>
</dbReference>
<dbReference type="InterPro" id="IPR036388">
    <property type="entry name" value="WH-like_DNA-bd_sf"/>
</dbReference>
<dbReference type="Pfam" id="PF21205">
    <property type="entry name" value="Rep3_C"/>
    <property type="match status" value="1"/>
</dbReference>
<dbReference type="SUPFAM" id="SSF46785">
    <property type="entry name" value="Winged helix' DNA-binding domain"/>
    <property type="match status" value="1"/>
</dbReference>
<dbReference type="Gene3D" id="1.10.10.10">
    <property type="entry name" value="Winged helix-like DNA-binding domain superfamily/Winged helix DNA-binding domain"/>
    <property type="match status" value="1"/>
</dbReference>